<gene>
    <name evidence="4" type="primary">modA</name>
    <name evidence="4" type="ORF">E9531_08455</name>
</gene>
<dbReference type="RefSeq" id="WP_136573326.1">
    <property type="nucleotide sequence ID" value="NZ_STFG01000007.1"/>
</dbReference>
<dbReference type="Proteomes" id="UP000308917">
    <property type="component" value="Unassembled WGS sequence"/>
</dbReference>
<evidence type="ECO:0000256" key="2">
    <source>
        <dbReference type="ARBA" id="ARBA00022723"/>
    </source>
</evidence>
<accession>A0A4S8F3S6</accession>
<dbReference type="GO" id="GO:0015689">
    <property type="term" value="P:molybdate ion transport"/>
    <property type="evidence" value="ECO:0007669"/>
    <property type="project" value="InterPro"/>
</dbReference>
<dbReference type="PANTHER" id="PTHR30632">
    <property type="entry name" value="MOLYBDATE-BINDING PERIPLASMIC PROTEIN"/>
    <property type="match status" value="1"/>
</dbReference>
<dbReference type="NCBIfam" id="TIGR01256">
    <property type="entry name" value="modA"/>
    <property type="match status" value="1"/>
</dbReference>
<protein>
    <submittedName>
        <fullName evidence="4">Molybdate ABC transporter substrate-binding protein</fullName>
    </submittedName>
</protein>
<dbReference type="InterPro" id="IPR005950">
    <property type="entry name" value="ModA"/>
</dbReference>
<evidence type="ECO:0000313" key="4">
    <source>
        <dbReference type="EMBL" id="THU02018.1"/>
    </source>
</evidence>
<dbReference type="Pfam" id="PF13531">
    <property type="entry name" value="SBP_bac_11"/>
    <property type="match status" value="1"/>
</dbReference>
<evidence type="ECO:0000313" key="5">
    <source>
        <dbReference type="Proteomes" id="UP000308917"/>
    </source>
</evidence>
<dbReference type="InterPro" id="IPR050682">
    <property type="entry name" value="ModA/WtpA"/>
</dbReference>
<dbReference type="EMBL" id="STFG01000007">
    <property type="protein sequence ID" value="THU02018.1"/>
    <property type="molecule type" value="Genomic_DNA"/>
</dbReference>
<evidence type="ECO:0000256" key="3">
    <source>
        <dbReference type="ARBA" id="ARBA00022729"/>
    </source>
</evidence>
<sequence length="267" mass="28505">MYKFSTKKQTQIPVKNSHSFGNIPRLLSTAALTLHGLCSILLISPAQASDSLTIVSMGGYRKPVLELVDAFKKDTGLSVDAAFGHIKQIETQAAQNPDVTFVIGDKSLLEPTQLIAHFYPLGTGRLTLVTSKGKALSQVEDLSTPTFNRIAIPHSTRTVFGRAASACLKALGLTTTLEPKLVEVEGVPQVGSYLVTGEVDAGFINKTEAIAIADRTGSVIEVPTSCYSPIEISLGTVKNRSLNTTASQFQGFLQSDTARRILDANGL</sequence>
<keyword evidence="2" id="KW-0479">Metal-binding</keyword>
<organism evidence="4 5">
    <name type="scientific">Lampropedia puyangensis</name>
    <dbReference type="NCBI Taxonomy" id="1330072"/>
    <lineage>
        <taxon>Bacteria</taxon>
        <taxon>Pseudomonadati</taxon>
        <taxon>Pseudomonadota</taxon>
        <taxon>Betaproteobacteria</taxon>
        <taxon>Burkholderiales</taxon>
        <taxon>Comamonadaceae</taxon>
        <taxon>Lampropedia</taxon>
    </lineage>
</organism>
<dbReference type="AlphaFoldDB" id="A0A4S8F3S6"/>
<name>A0A4S8F3S6_9BURK</name>
<comment type="similarity">
    <text evidence="1">Belongs to the bacterial solute-binding protein ModA family.</text>
</comment>
<reference evidence="4 5" key="1">
    <citation type="journal article" date="2015" name="Antonie Van Leeuwenhoek">
        <title>Lampropedia puyangensis sp. nov., isolated from symptomatic bark of Populus ? euramericana canker and emended description of Lampropedia hyalina (Ehrenberg 1832) Lee et al. 2004.</title>
        <authorList>
            <person name="Li Y."/>
            <person name="Wang T."/>
            <person name="Piao C.G."/>
            <person name="Wang L.F."/>
            <person name="Tian G.Z."/>
            <person name="Zhu T.H."/>
            <person name="Guo M.W."/>
        </authorList>
    </citation>
    <scope>NUCLEOTIDE SEQUENCE [LARGE SCALE GENOMIC DNA]</scope>
    <source>
        <strain evidence="4 5">2-bin</strain>
    </source>
</reference>
<dbReference type="OrthoDB" id="9785015at2"/>
<dbReference type="SUPFAM" id="SSF53850">
    <property type="entry name" value="Periplasmic binding protein-like II"/>
    <property type="match status" value="1"/>
</dbReference>
<proteinExistence type="inferred from homology"/>
<comment type="caution">
    <text evidence="4">The sequence shown here is derived from an EMBL/GenBank/DDBJ whole genome shotgun (WGS) entry which is preliminary data.</text>
</comment>
<keyword evidence="5" id="KW-1185">Reference proteome</keyword>
<dbReference type="Gene3D" id="3.40.190.10">
    <property type="entry name" value="Periplasmic binding protein-like II"/>
    <property type="match status" value="2"/>
</dbReference>
<keyword evidence="3" id="KW-0732">Signal</keyword>
<dbReference type="PANTHER" id="PTHR30632:SF14">
    <property type="entry name" value="TUNGSTATE_MOLYBDATE_CHROMATE-BINDING PROTEIN MODA"/>
    <property type="match status" value="1"/>
</dbReference>
<dbReference type="GO" id="GO:0046872">
    <property type="term" value="F:metal ion binding"/>
    <property type="evidence" value="ECO:0007669"/>
    <property type="project" value="UniProtKB-KW"/>
</dbReference>
<evidence type="ECO:0000256" key="1">
    <source>
        <dbReference type="ARBA" id="ARBA00009175"/>
    </source>
</evidence>
<dbReference type="GO" id="GO:0030973">
    <property type="term" value="F:molybdate ion binding"/>
    <property type="evidence" value="ECO:0007669"/>
    <property type="project" value="TreeGrafter"/>
</dbReference>